<evidence type="ECO:0000313" key="2">
    <source>
        <dbReference type="Proteomes" id="UP001433508"/>
    </source>
</evidence>
<protein>
    <submittedName>
        <fullName evidence="1">DNA glycosylase</fullName>
    </submittedName>
</protein>
<gene>
    <name evidence="1" type="ORF">V1525DRAFT_429086</name>
</gene>
<proteinExistence type="predicted"/>
<comment type="caution">
    <text evidence="1">The sequence shown here is derived from an EMBL/GenBank/DDBJ whole genome shotgun (WGS) entry which is preliminary data.</text>
</comment>
<accession>A0ACC3TBP9</accession>
<keyword evidence="2" id="KW-1185">Reference proteome</keyword>
<sequence length="371" mass="40990">MPPAPTLLSNATTLAASVPRRNSTTIRSLTYVPPASESTKELAKLRERWLKVRDLVIEVRERVPAPVDSMGCHVLPDEIVRTNSIASQNLQILISLLLSSQTKDQHTFAAVQGLRAHFHPHEITPERILSLSDETLDSIIRGVGFHAKKTVYMKKIASMLVDGGELGGRIPTTLDALVKTFAGIGPKMGILYLQNAKPYPRHSDTDKNEDNKDLDPNDEFGLAVDTHVLRLSQQFRLVTAPARGTVTVTPEIARTQLEAIVPKEQWKETNPLLVGFGQTVCGARSKMCGECTIAGTGLCKAEAKGKAQSQVKKRKAETGIQEEKNGTDNIVTTNDRFVIKQEIVMQNNIKDIEDLVDDGPRRLRPRRTVVR</sequence>
<organism evidence="1 2">
    <name type="scientific">Lipomyces kononenkoae</name>
    <name type="common">Yeast</name>
    <dbReference type="NCBI Taxonomy" id="34357"/>
    <lineage>
        <taxon>Eukaryota</taxon>
        <taxon>Fungi</taxon>
        <taxon>Dikarya</taxon>
        <taxon>Ascomycota</taxon>
        <taxon>Saccharomycotina</taxon>
        <taxon>Lipomycetes</taxon>
        <taxon>Lipomycetales</taxon>
        <taxon>Lipomycetaceae</taxon>
        <taxon>Lipomyces</taxon>
    </lineage>
</organism>
<dbReference type="Proteomes" id="UP001433508">
    <property type="component" value="Unassembled WGS sequence"/>
</dbReference>
<reference evidence="2" key="1">
    <citation type="journal article" date="2024" name="Front. Bioeng. Biotechnol.">
        <title>Genome-scale model development and genomic sequencing of the oleaginous clade Lipomyces.</title>
        <authorList>
            <person name="Czajka J.J."/>
            <person name="Han Y."/>
            <person name="Kim J."/>
            <person name="Mondo S.J."/>
            <person name="Hofstad B.A."/>
            <person name="Robles A."/>
            <person name="Haridas S."/>
            <person name="Riley R."/>
            <person name="LaButti K."/>
            <person name="Pangilinan J."/>
            <person name="Andreopoulos W."/>
            <person name="Lipzen A."/>
            <person name="Yan J."/>
            <person name="Wang M."/>
            <person name="Ng V."/>
            <person name="Grigoriev I.V."/>
            <person name="Spatafora J.W."/>
            <person name="Magnuson J.K."/>
            <person name="Baker S.E."/>
            <person name="Pomraning K.R."/>
        </authorList>
    </citation>
    <scope>NUCLEOTIDE SEQUENCE [LARGE SCALE GENOMIC DNA]</scope>
    <source>
        <strain evidence="2">CBS 7786</strain>
    </source>
</reference>
<name>A0ACC3TBP9_LIPKO</name>
<evidence type="ECO:0000313" key="1">
    <source>
        <dbReference type="EMBL" id="KAK9241337.1"/>
    </source>
</evidence>
<dbReference type="EMBL" id="MU971335">
    <property type="protein sequence ID" value="KAK9241337.1"/>
    <property type="molecule type" value="Genomic_DNA"/>
</dbReference>